<dbReference type="PANTHER" id="PTHR10098">
    <property type="entry name" value="RAPSYN-RELATED"/>
    <property type="match status" value="1"/>
</dbReference>
<dbReference type="Gene3D" id="1.25.40.10">
    <property type="entry name" value="Tetratricopeptide repeat domain"/>
    <property type="match status" value="1"/>
</dbReference>
<feature type="non-terminal residue" evidence="1">
    <location>
        <position position="447"/>
    </location>
</feature>
<accession>A0ABW3MFY8</accession>
<dbReference type="SUPFAM" id="SSF56300">
    <property type="entry name" value="Metallo-dependent phosphatases"/>
    <property type="match status" value="1"/>
</dbReference>
<protein>
    <recommendedName>
        <fullName evidence="3">Calcineurin-like phosphoesterase domain-containing protein</fullName>
    </recommendedName>
</protein>
<feature type="non-terminal residue" evidence="1">
    <location>
        <position position="1"/>
    </location>
</feature>
<evidence type="ECO:0008006" key="3">
    <source>
        <dbReference type="Google" id="ProtNLM"/>
    </source>
</evidence>
<reference evidence="2" key="1">
    <citation type="journal article" date="2019" name="Int. J. Syst. Evol. Microbiol.">
        <title>The Global Catalogue of Microorganisms (GCM) 10K type strain sequencing project: providing services to taxonomists for standard genome sequencing and annotation.</title>
        <authorList>
            <consortium name="The Broad Institute Genomics Platform"/>
            <consortium name="The Broad Institute Genome Sequencing Center for Infectious Disease"/>
            <person name="Wu L."/>
            <person name="Ma J."/>
        </authorList>
    </citation>
    <scope>NUCLEOTIDE SEQUENCE [LARGE SCALE GENOMIC DNA]</scope>
    <source>
        <strain evidence="2">JCM 31486</strain>
    </source>
</reference>
<organism evidence="1 2">
    <name type="scientific">Kibdelosporangium lantanae</name>
    <dbReference type="NCBI Taxonomy" id="1497396"/>
    <lineage>
        <taxon>Bacteria</taxon>
        <taxon>Bacillati</taxon>
        <taxon>Actinomycetota</taxon>
        <taxon>Actinomycetes</taxon>
        <taxon>Pseudonocardiales</taxon>
        <taxon>Pseudonocardiaceae</taxon>
        <taxon>Kibdelosporangium</taxon>
    </lineage>
</organism>
<proteinExistence type="predicted"/>
<gene>
    <name evidence="1" type="ORF">ACFQ1S_21720</name>
</gene>
<dbReference type="EMBL" id="JBHTIS010001334">
    <property type="protein sequence ID" value="MFD1047965.1"/>
    <property type="molecule type" value="Genomic_DNA"/>
</dbReference>
<dbReference type="Proteomes" id="UP001597045">
    <property type="component" value="Unassembled WGS sequence"/>
</dbReference>
<sequence>GGRDDRRTALTSFVQFTDLHLVDAQSPARVEYVHPFIGSAHRPHETLSTQGAAALVKRVNGLVGPYTGRQFDFVLCTGDNTDNHETIELDWFLTVLNGGTVTPNTGDPARFEGVQNSRSTLYWNPGYSGSDMYKDKGFPVMPDLLANAIKPFRSPGLNRPWYSVFGNHDDSVQGSFPSVSLLDGLYTGSLKIEGFASEAEAANLAKAMHWYSDGRWMQEPWAEIFAFGVAAAQALGNRPDEAKLLNFLGWAEALCLGDNRSAYTHHEQALRIAVDIDDRQEQAWAHAYMSGVQMRENKPEQALESIQQACDVAFDLGFWTMQVSLRNRLGRSLQALARYEEALAVHETLLVDCAKHRDETSPDSYRWISAMVQLEVGGCLGGLGKWRAAAETYAQTREAFARSKMRPREADAVLFHYAKSDDESAVDSLYVEEAQKWFNSVWETVTR</sequence>
<dbReference type="InterPro" id="IPR011990">
    <property type="entry name" value="TPR-like_helical_dom_sf"/>
</dbReference>
<dbReference type="InterPro" id="IPR029052">
    <property type="entry name" value="Metallo-depent_PP-like"/>
</dbReference>
<evidence type="ECO:0000313" key="2">
    <source>
        <dbReference type="Proteomes" id="UP001597045"/>
    </source>
</evidence>
<evidence type="ECO:0000313" key="1">
    <source>
        <dbReference type="EMBL" id="MFD1047965.1"/>
    </source>
</evidence>
<keyword evidence="2" id="KW-1185">Reference proteome</keyword>
<dbReference type="SUPFAM" id="SSF48452">
    <property type="entry name" value="TPR-like"/>
    <property type="match status" value="1"/>
</dbReference>
<comment type="caution">
    <text evidence="1">The sequence shown here is derived from an EMBL/GenBank/DDBJ whole genome shotgun (WGS) entry which is preliminary data.</text>
</comment>
<dbReference type="PANTHER" id="PTHR10098:SF108">
    <property type="entry name" value="TETRATRICOPEPTIDE REPEAT PROTEIN 28"/>
    <property type="match status" value="1"/>
</dbReference>
<name>A0ABW3MFY8_9PSEU</name>